<name>A0A941EK02_9ACTN</name>
<evidence type="ECO:0000313" key="2">
    <source>
        <dbReference type="EMBL" id="MBR7830499.1"/>
    </source>
</evidence>
<reference evidence="2" key="1">
    <citation type="submission" date="2021-04" db="EMBL/GenBank/DDBJ databases">
        <title>Genome based classification of Actinospica acidithermotolerans sp. nov., an actinobacterium isolated from an Indonesian hot spring.</title>
        <authorList>
            <person name="Kusuma A.B."/>
            <person name="Putra K.E."/>
            <person name="Nafisah S."/>
            <person name="Loh J."/>
            <person name="Nouioui I."/>
            <person name="Goodfellow M."/>
        </authorList>
    </citation>
    <scope>NUCLEOTIDE SEQUENCE</scope>
    <source>
        <strain evidence="2">MGRD01-02</strain>
    </source>
</reference>
<dbReference type="GO" id="GO:0051213">
    <property type="term" value="F:dioxygenase activity"/>
    <property type="evidence" value="ECO:0007669"/>
    <property type="project" value="UniProtKB-KW"/>
</dbReference>
<keyword evidence="2" id="KW-0223">Dioxygenase</keyword>
<dbReference type="CDD" id="cd20302">
    <property type="entry name" value="cupin_DAD"/>
    <property type="match status" value="1"/>
</dbReference>
<dbReference type="InterPro" id="IPR014710">
    <property type="entry name" value="RmlC-like_jellyroll"/>
</dbReference>
<keyword evidence="3" id="KW-1185">Reference proteome</keyword>
<dbReference type="Pfam" id="PF12973">
    <property type="entry name" value="Cupin_7"/>
    <property type="match status" value="1"/>
</dbReference>
<evidence type="ECO:0000313" key="3">
    <source>
        <dbReference type="Proteomes" id="UP000676325"/>
    </source>
</evidence>
<keyword evidence="2" id="KW-0560">Oxidoreductase</keyword>
<evidence type="ECO:0000259" key="1">
    <source>
        <dbReference type="Pfam" id="PF12973"/>
    </source>
</evidence>
<gene>
    <name evidence="2" type="ORF">KDK95_29630</name>
</gene>
<dbReference type="EMBL" id="JAGSOH010000136">
    <property type="protein sequence ID" value="MBR7830499.1"/>
    <property type="molecule type" value="Genomic_DNA"/>
</dbReference>
<proteinExistence type="predicted"/>
<protein>
    <submittedName>
        <fullName evidence="2">2,4'-dihydroxyacetophenone dioxygenase family protein</fullName>
    </submittedName>
</protein>
<organism evidence="2 3">
    <name type="scientific">Actinospica acidithermotolerans</name>
    <dbReference type="NCBI Taxonomy" id="2828514"/>
    <lineage>
        <taxon>Bacteria</taxon>
        <taxon>Bacillati</taxon>
        <taxon>Actinomycetota</taxon>
        <taxon>Actinomycetes</taxon>
        <taxon>Catenulisporales</taxon>
        <taxon>Actinospicaceae</taxon>
        <taxon>Actinospica</taxon>
    </lineage>
</organism>
<dbReference type="Gene3D" id="2.60.120.10">
    <property type="entry name" value="Jelly Rolls"/>
    <property type="match status" value="1"/>
</dbReference>
<feature type="domain" description="ChrR-like cupin" evidence="1">
    <location>
        <begin position="36"/>
        <end position="133"/>
    </location>
</feature>
<dbReference type="InterPro" id="IPR011051">
    <property type="entry name" value="RmlC_Cupin_sf"/>
</dbReference>
<dbReference type="Proteomes" id="UP000676325">
    <property type="component" value="Unassembled WGS sequence"/>
</dbReference>
<dbReference type="InterPro" id="IPR025979">
    <property type="entry name" value="ChrR-like_cupin_dom"/>
</dbReference>
<comment type="caution">
    <text evidence="2">The sequence shown here is derived from an EMBL/GenBank/DDBJ whole genome shotgun (WGS) entry which is preliminary data.</text>
</comment>
<dbReference type="SUPFAM" id="SSF51182">
    <property type="entry name" value="RmlC-like cupins"/>
    <property type="match status" value="1"/>
</dbReference>
<sequence length="176" mass="19714">MPTETPADKAQPYRGEQPFGMLDDLVLPGALDLDADPESWVPQADGVSFRPLLLSVSQGYFVNILRVRRSGILSRHRHTGPVHAFTLRGSWHYLEHPWTAQAGGYSFEPPGNVHTLEVLDSGEDMYTLFHVSGAYVYVDPDGEPVGVEDVFSKIDKARRHYARIGLGEDHVTRFIR</sequence>
<accession>A0A941EK02</accession>
<dbReference type="AlphaFoldDB" id="A0A941EK02"/>